<feature type="region of interest" description="Disordered" evidence="1">
    <location>
        <begin position="30"/>
        <end position="51"/>
    </location>
</feature>
<dbReference type="InterPro" id="IPR015946">
    <property type="entry name" value="KH_dom-like_a/b"/>
</dbReference>
<dbReference type="InterPro" id="IPR036102">
    <property type="entry name" value="OsmC/Ohrsf"/>
</dbReference>
<evidence type="ECO:0000313" key="2">
    <source>
        <dbReference type="EMBL" id="GAA2082581.1"/>
    </source>
</evidence>
<dbReference type="Gene3D" id="3.30.300.20">
    <property type="match status" value="1"/>
</dbReference>
<dbReference type="NCBIfam" id="TIGR03562">
    <property type="entry name" value="osmo_induc_OsmC"/>
    <property type="match status" value="1"/>
</dbReference>
<proteinExistence type="predicted"/>
<dbReference type="Pfam" id="PF02566">
    <property type="entry name" value="OsmC"/>
    <property type="match status" value="1"/>
</dbReference>
<dbReference type="PANTHER" id="PTHR42830:SF1">
    <property type="entry name" value="OSMOTICALLY INDUCIBLE FAMILY PROTEIN"/>
    <property type="match status" value="1"/>
</dbReference>
<dbReference type="InterPro" id="IPR052707">
    <property type="entry name" value="OsmC_Ohr_Peroxiredoxin"/>
</dbReference>
<dbReference type="PANTHER" id="PTHR42830">
    <property type="entry name" value="OSMOTICALLY INDUCIBLE FAMILY PROTEIN"/>
    <property type="match status" value="1"/>
</dbReference>
<dbReference type="Proteomes" id="UP001501480">
    <property type="component" value="Unassembled WGS sequence"/>
</dbReference>
<name>A0ABN2W341_9ACTN</name>
<reference evidence="2 3" key="1">
    <citation type="journal article" date="2019" name="Int. J. Syst. Evol. Microbiol.">
        <title>The Global Catalogue of Microorganisms (GCM) 10K type strain sequencing project: providing services to taxonomists for standard genome sequencing and annotation.</title>
        <authorList>
            <consortium name="The Broad Institute Genomics Platform"/>
            <consortium name="The Broad Institute Genome Sequencing Center for Infectious Disease"/>
            <person name="Wu L."/>
            <person name="Ma J."/>
        </authorList>
    </citation>
    <scope>NUCLEOTIDE SEQUENCE [LARGE SCALE GENOMIC DNA]</scope>
    <source>
        <strain evidence="2 3">JCM 15749</strain>
    </source>
</reference>
<comment type="caution">
    <text evidence="2">The sequence shown here is derived from an EMBL/GenBank/DDBJ whole genome shotgun (WGS) entry which is preliminary data.</text>
</comment>
<sequence>MPTRSARTAWDGGFEDGKGQVELTSSGLGTFEMSFPKRSSQDGGDATNPEELLGAAHSSCYSMQLAALLGQAGGTVQSIETTADVSLGEDPAGGFRIHTIALTVTAEVDGIDDAGFQEAANEAKESCPLSKALAGVDTITLDATLENG</sequence>
<dbReference type="InterPro" id="IPR019904">
    <property type="entry name" value="Peroxiredoxin_OsmC"/>
</dbReference>
<gene>
    <name evidence="2" type="ORF">GCM10009821_24300</name>
</gene>
<dbReference type="SUPFAM" id="SSF82784">
    <property type="entry name" value="OsmC-like"/>
    <property type="match status" value="1"/>
</dbReference>
<accession>A0ABN2W341</accession>
<evidence type="ECO:0000256" key="1">
    <source>
        <dbReference type="SAM" id="MobiDB-lite"/>
    </source>
</evidence>
<protein>
    <submittedName>
        <fullName evidence="2">OsmC family peroxiredoxin</fullName>
    </submittedName>
</protein>
<dbReference type="RefSeq" id="WP_344329028.1">
    <property type="nucleotide sequence ID" value="NZ_BAAAPY010000009.1"/>
</dbReference>
<keyword evidence="3" id="KW-1185">Reference proteome</keyword>
<evidence type="ECO:0000313" key="3">
    <source>
        <dbReference type="Proteomes" id="UP001501480"/>
    </source>
</evidence>
<organism evidence="2 3">
    <name type="scientific">Aeromicrobium halocynthiae</name>
    <dbReference type="NCBI Taxonomy" id="560557"/>
    <lineage>
        <taxon>Bacteria</taxon>
        <taxon>Bacillati</taxon>
        <taxon>Actinomycetota</taxon>
        <taxon>Actinomycetes</taxon>
        <taxon>Propionibacteriales</taxon>
        <taxon>Nocardioidaceae</taxon>
        <taxon>Aeromicrobium</taxon>
    </lineage>
</organism>
<dbReference type="InterPro" id="IPR003718">
    <property type="entry name" value="OsmC/Ohr_fam"/>
</dbReference>
<dbReference type="EMBL" id="BAAAPY010000009">
    <property type="protein sequence ID" value="GAA2082581.1"/>
    <property type="molecule type" value="Genomic_DNA"/>
</dbReference>